<protein>
    <recommendedName>
        <fullName evidence="3">G/U mismatch-specific uracil-DNA glycosylase</fullName>
    </recommendedName>
</protein>
<accession>A0ABR7MAA2</accession>
<dbReference type="Proteomes" id="UP000765802">
    <property type="component" value="Unassembled WGS sequence"/>
</dbReference>
<organism evidence="1 2">
    <name type="scientific">Flavihumibacter stibioxidans</name>
    <dbReference type="NCBI Taxonomy" id="1834163"/>
    <lineage>
        <taxon>Bacteria</taxon>
        <taxon>Pseudomonadati</taxon>
        <taxon>Bacteroidota</taxon>
        <taxon>Chitinophagia</taxon>
        <taxon>Chitinophagales</taxon>
        <taxon>Chitinophagaceae</taxon>
        <taxon>Flavihumibacter</taxon>
    </lineage>
</organism>
<evidence type="ECO:0008006" key="3">
    <source>
        <dbReference type="Google" id="ProtNLM"/>
    </source>
</evidence>
<sequence>MPCTHQFFRHEQHLPGEKGLLPAWPIQTLIIGTFNPEKAWAEKNTARYFYGRERNLLWNVLPEFAGEPPVPKSSVEEQIALLKRHQIGLTDLLIRIEDADLGNAEHRRRIATFLDKDLEQFSSFTWNTPYILELLAAGGVEAVYFTRLGKPQQARPRENSFEQQMRIIEAYCHTAGIPVFRLHTPTGQGMGPGSPRKNRLIQKWYRENGGKDFPFLAKGFDPNKYPVKYTEAGSR</sequence>
<evidence type="ECO:0000313" key="2">
    <source>
        <dbReference type="Proteomes" id="UP000765802"/>
    </source>
</evidence>
<dbReference type="Gene3D" id="3.40.470.10">
    <property type="entry name" value="Uracil-DNA glycosylase-like domain"/>
    <property type="match status" value="1"/>
</dbReference>
<evidence type="ECO:0000313" key="1">
    <source>
        <dbReference type="EMBL" id="MBC6491541.1"/>
    </source>
</evidence>
<keyword evidence="2" id="KW-1185">Reference proteome</keyword>
<dbReference type="EMBL" id="MBUA01000012">
    <property type="protein sequence ID" value="MBC6491541.1"/>
    <property type="molecule type" value="Genomic_DNA"/>
</dbReference>
<name>A0ABR7MAA2_9BACT</name>
<comment type="caution">
    <text evidence="1">The sequence shown here is derived from an EMBL/GenBank/DDBJ whole genome shotgun (WGS) entry which is preliminary data.</text>
</comment>
<dbReference type="RefSeq" id="WP_187256820.1">
    <property type="nucleotide sequence ID" value="NZ_JBHULF010000014.1"/>
</dbReference>
<gene>
    <name evidence="1" type="ORF">BC349_10890</name>
</gene>
<proteinExistence type="predicted"/>
<reference evidence="1 2" key="1">
    <citation type="submission" date="2016-07" db="EMBL/GenBank/DDBJ databases">
        <title>Genome analysis of Flavihumibacter stibioxidans YS-17.</title>
        <authorList>
            <person name="Shi K."/>
            <person name="Han Y."/>
            <person name="Wang G."/>
        </authorList>
    </citation>
    <scope>NUCLEOTIDE SEQUENCE [LARGE SCALE GENOMIC DNA]</scope>
    <source>
        <strain evidence="1 2">YS-17</strain>
    </source>
</reference>
<dbReference type="InterPro" id="IPR036895">
    <property type="entry name" value="Uracil-DNA_glycosylase-like_sf"/>
</dbReference>